<accession>A0AA39X9P1</accession>
<protein>
    <submittedName>
        <fullName evidence="1">Uncharacterized protein</fullName>
    </submittedName>
</protein>
<sequence length="212" mass="23390">MYITPQAIVRRCCPLLRAALVALHREVAPVSPIFLPVLPDFPQTGEARLSDATVQPPRRIRYRRLLRAIGDQDHTCDALDMHCVVPLHVKSTDMHSRVASGWALTSFYCSHCSCCMRRQKGSAAHGRKCATYPTLVQNTATECGHHNSSLSGFVDDFFLTPCCRPAPNQIVKPSRLELTCGLLGMCDSFEGGKQGHAASLQLEYAHCWNSAP</sequence>
<keyword evidence="2" id="KW-1185">Reference proteome</keyword>
<evidence type="ECO:0000313" key="1">
    <source>
        <dbReference type="EMBL" id="KAK0629310.1"/>
    </source>
</evidence>
<dbReference type="EMBL" id="JAULSR010000002">
    <property type="protein sequence ID" value="KAK0629310.1"/>
    <property type="molecule type" value="Genomic_DNA"/>
</dbReference>
<comment type="caution">
    <text evidence="1">The sequence shown here is derived from an EMBL/GenBank/DDBJ whole genome shotgun (WGS) entry which is preliminary data.</text>
</comment>
<name>A0AA39X9P1_9PEZI</name>
<reference evidence="1" key="1">
    <citation type="submission" date="2023-06" db="EMBL/GenBank/DDBJ databases">
        <title>Genome-scale phylogeny and comparative genomics of the fungal order Sordariales.</title>
        <authorList>
            <consortium name="Lawrence Berkeley National Laboratory"/>
            <person name="Hensen N."/>
            <person name="Bonometti L."/>
            <person name="Westerberg I."/>
            <person name="Brannstrom I.O."/>
            <person name="Guillou S."/>
            <person name="Cros-Aarteil S."/>
            <person name="Calhoun S."/>
            <person name="Haridas S."/>
            <person name="Kuo A."/>
            <person name="Mondo S."/>
            <person name="Pangilinan J."/>
            <person name="Riley R."/>
            <person name="LaButti K."/>
            <person name="Andreopoulos B."/>
            <person name="Lipzen A."/>
            <person name="Chen C."/>
            <person name="Yanf M."/>
            <person name="Daum C."/>
            <person name="Ng V."/>
            <person name="Clum A."/>
            <person name="Steindorff A."/>
            <person name="Ohm R."/>
            <person name="Martin F."/>
            <person name="Silar P."/>
            <person name="Natvig D."/>
            <person name="Lalanne C."/>
            <person name="Gautier V."/>
            <person name="Ament-velasquez S.L."/>
            <person name="Kruys A."/>
            <person name="Hutchinson M.I."/>
            <person name="Powell A.J."/>
            <person name="Barry K."/>
            <person name="Miller A.N."/>
            <person name="Grigoriev I.V."/>
            <person name="Debuchy R."/>
            <person name="Gladieux P."/>
            <person name="Thoren M.H."/>
            <person name="Johannesson H."/>
        </authorList>
    </citation>
    <scope>NUCLEOTIDE SEQUENCE</scope>
    <source>
        <strain evidence="1">SMH3391-2</strain>
    </source>
</reference>
<gene>
    <name evidence="1" type="ORF">B0T17DRAFT_182777</name>
</gene>
<dbReference type="Proteomes" id="UP001174934">
    <property type="component" value="Unassembled WGS sequence"/>
</dbReference>
<dbReference type="AlphaFoldDB" id="A0AA39X9P1"/>
<proteinExistence type="predicted"/>
<organism evidence="1 2">
    <name type="scientific">Bombardia bombarda</name>
    <dbReference type="NCBI Taxonomy" id="252184"/>
    <lineage>
        <taxon>Eukaryota</taxon>
        <taxon>Fungi</taxon>
        <taxon>Dikarya</taxon>
        <taxon>Ascomycota</taxon>
        <taxon>Pezizomycotina</taxon>
        <taxon>Sordariomycetes</taxon>
        <taxon>Sordariomycetidae</taxon>
        <taxon>Sordariales</taxon>
        <taxon>Lasiosphaeriaceae</taxon>
        <taxon>Bombardia</taxon>
    </lineage>
</organism>
<evidence type="ECO:0000313" key="2">
    <source>
        <dbReference type="Proteomes" id="UP001174934"/>
    </source>
</evidence>